<keyword evidence="1" id="KW-0812">Transmembrane</keyword>
<gene>
    <name evidence="3" type="ORF">OK345_01430</name>
</gene>
<feature type="transmembrane region" description="Helical" evidence="1">
    <location>
        <begin position="67"/>
        <end position="92"/>
    </location>
</feature>
<dbReference type="Pfam" id="PF18920">
    <property type="entry name" value="DUF5671"/>
    <property type="match status" value="1"/>
</dbReference>
<comment type="caution">
    <text evidence="3">The sequence shown here is derived from an EMBL/GenBank/DDBJ whole genome shotgun (WGS) entry which is preliminary data.</text>
</comment>
<keyword evidence="1" id="KW-0472">Membrane</keyword>
<reference evidence="3 4" key="1">
    <citation type="submission" date="2022-10" db="EMBL/GenBank/DDBJ databases">
        <title>Xanthomonas sp. H13-6.</title>
        <authorList>
            <person name="Liu X."/>
            <person name="Deng Z."/>
            <person name="Jiang Y."/>
            <person name="Yu T."/>
            <person name="Ai J."/>
        </authorList>
    </citation>
    <scope>NUCLEOTIDE SEQUENCE [LARGE SCALE GENOMIC DNA]</scope>
    <source>
        <strain evidence="3 4">H13-6</strain>
    </source>
</reference>
<evidence type="ECO:0000313" key="3">
    <source>
        <dbReference type="EMBL" id="MCW4471170.1"/>
    </source>
</evidence>
<evidence type="ECO:0000256" key="1">
    <source>
        <dbReference type="SAM" id="Phobius"/>
    </source>
</evidence>
<dbReference type="RefSeq" id="WP_265126113.1">
    <property type="nucleotide sequence ID" value="NZ_JAPCHY010000001.1"/>
</dbReference>
<dbReference type="Proteomes" id="UP001209922">
    <property type="component" value="Unassembled WGS sequence"/>
</dbReference>
<dbReference type="InterPro" id="IPR043728">
    <property type="entry name" value="DUF5671"/>
</dbReference>
<evidence type="ECO:0000313" key="4">
    <source>
        <dbReference type="Proteomes" id="UP001209922"/>
    </source>
</evidence>
<keyword evidence="4" id="KW-1185">Reference proteome</keyword>
<name>A0ABT3JSN0_9XANT</name>
<keyword evidence="1" id="KW-1133">Transmembrane helix</keyword>
<sequence>MASGSQELEIFVREALLRGQTRHDIQQALAAAGWSEEQTRSVLGAYADVPFPVPVPKPRASLSAREAFLYLVLFSTLYFAAFNLGSLLFSLIELALPDPAEAERYIYTRASIRWATAAVIIAFPVFAFVSRHLAREVARHPIKRLSPVRRWLTYLTLFVAACILIGDLTTLLYNLLGGELSVRFVLKVLVVGAIAGTAFGYYLWDLRHEETEA</sequence>
<accession>A0ABT3JSN0</accession>
<feature type="domain" description="DUF5671" evidence="2">
    <location>
        <begin position="66"/>
        <end position="201"/>
    </location>
</feature>
<evidence type="ECO:0000259" key="2">
    <source>
        <dbReference type="Pfam" id="PF18920"/>
    </source>
</evidence>
<organism evidence="3 4">
    <name type="scientific">Xanthomonas chitinilytica</name>
    <dbReference type="NCBI Taxonomy" id="2989819"/>
    <lineage>
        <taxon>Bacteria</taxon>
        <taxon>Pseudomonadati</taxon>
        <taxon>Pseudomonadota</taxon>
        <taxon>Gammaproteobacteria</taxon>
        <taxon>Lysobacterales</taxon>
        <taxon>Lysobacteraceae</taxon>
        <taxon>Xanthomonas</taxon>
    </lineage>
</organism>
<dbReference type="EMBL" id="JAPCHY010000001">
    <property type="protein sequence ID" value="MCW4471170.1"/>
    <property type="molecule type" value="Genomic_DNA"/>
</dbReference>
<feature type="transmembrane region" description="Helical" evidence="1">
    <location>
        <begin position="151"/>
        <end position="172"/>
    </location>
</feature>
<proteinExistence type="predicted"/>
<protein>
    <submittedName>
        <fullName evidence="3">DUF5671 domain-containing protein</fullName>
    </submittedName>
</protein>
<feature type="transmembrane region" description="Helical" evidence="1">
    <location>
        <begin position="112"/>
        <end position="130"/>
    </location>
</feature>
<feature type="transmembrane region" description="Helical" evidence="1">
    <location>
        <begin position="184"/>
        <end position="204"/>
    </location>
</feature>